<dbReference type="EMBL" id="JAWDJW010002773">
    <property type="protein sequence ID" value="KAK3077510.1"/>
    <property type="molecule type" value="Genomic_DNA"/>
</dbReference>
<protein>
    <submittedName>
        <fullName evidence="1">Uncharacterized protein</fullName>
    </submittedName>
</protein>
<gene>
    <name evidence="1" type="ORF">LTS18_010050</name>
</gene>
<accession>A0ACC3DLZ2</accession>
<dbReference type="Proteomes" id="UP001186974">
    <property type="component" value="Unassembled WGS sequence"/>
</dbReference>
<feature type="non-terminal residue" evidence="1">
    <location>
        <position position="121"/>
    </location>
</feature>
<sequence>MAFMWVQQWVALPVIVEEQRQMGDVSNEAGLPSLDHPSARSRHDESRSSGNASATNSTIDPRASGQNAPFHSQYSTIPQLQQQPQDAFKQFSPQGQVPYTVQHGVGHGSSSSAFNMGAIAG</sequence>
<reference evidence="1" key="1">
    <citation type="submission" date="2024-09" db="EMBL/GenBank/DDBJ databases">
        <title>Black Yeasts Isolated from many extreme environments.</title>
        <authorList>
            <person name="Coleine C."/>
            <person name="Stajich J.E."/>
            <person name="Selbmann L."/>
        </authorList>
    </citation>
    <scope>NUCLEOTIDE SEQUENCE</scope>
    <source>
        <strain evidence="1">CCFEE 5737</strain>
    </source>
</reference>
<proteinExistence type="predicted"/>
<name>A0ACC3DLZ2_9PEZI</name>
<comment type="caution">
    <text evidence="1">The sequence shown here is derived from an EMBL/GenBank/DDBJ whole genome shotgun (WGS) entry which is preliminary data.</text>
</comment>
<evidence type="ECO:0000313" key="1">
    <source>
        <dbReference type="EMBL" id="KAK3077510.1"/>
    </source>
</evidence>
<evidence type="ECO:0000313" key="2">
    <source>
        <dbReference type="Proteomes" id="UP001186974"/>
    </source>
</evidence>
<keyword evidence="2" id="KW-1185">Reference proteome</keyword>
<organism evidence="1 2">
    <name type="scientific">Coniosporium uncinatum</name>
    <dbReference type="NCBI Taxonomy" id="93489"/>
    <lineage>
        <taxon>Eukaryota</taxon>
        <taxon>Fungi</taxon>
        <taxon>Dikarya</taxon>
        <taxon>Ascomycota</taxon>
        <taxon>Pezizomycotina</taxon>
        <taxon>Dothideomycetes</taxon>
        <taxon>Dothideomycetes incertae sedis</taxon>
        <taxon>Coniosporium</taxon>
    </lineage>
</organism>